<comment type="caution">
    <text evidence="3">The sequence shown here is derived from an EMBL/GenBank/DDBJ whole genome shotgun (WGS) entry which is preliminary data.</text>
</comment>
<evidence type="ECO:0000313" key="3">
    <source>
        <dbReference type="EMBL" id="KAJ8446454.1"/>
    </source>
</evidence>
<dbReference type="OrthoDB" id="1934352at2759"/>
<dbReference type="AlphaFoldDB" id="A0A9Q1KPB2"/>
<feature type="domain" description="Tify" evidence="2">
    <location>
        <begin position="32"/>
        <end position="67"/>
    </location>
</feature>
<dbReference type="InterPro" id="IPR010399">
    <property type="entry name" value="Tify_dom"/>
</dbReference>
<evidence type="ECO:0000259" key="2">
    <source>
        <dbReference type="PROSITE" id="PS51320"/>
    </source>
</evidence>
<proteinExistence type="predicted"/>
<name>A0A9Q1KPB2_9CARY</name>
<feature type="compositionally biased region" description="Low complexity" evidence="1">
    <location>
        <begin position="140"/>
        <end position="151"/>
    </location>
</feature>
<dbReference type="Pfam" id="PF06200">
    <property type="entry name" value="tify"/>
    <property type="match status" value="1"/>
</dbReference>
<reference evidence="3" key="1">
    <citation type="submission" date="2022-04" db="EMBL/GenBank/DDBJ databases">
        <title>Carnegiea gigantea Genome sequencing and assembly v2.</title>
        <authorList>
            <person name="Copetti D."/>
            <person name="Sanderson M.J."/>
            <person name="Burquez A."/>
            <person name="Wojciechowski M.F."/>
        </authorList>
    </citation>
    <scope>NUCLEOTIDE SEQUENCE</scope>
    <source>
        <strain evidence="3">SGP5-SGP5p</strain>
        <tissue evidence="3">Aerial part</tissue>
    </source>
</reference>
<accession>A0A9Q1KPB2</accession>
<dbReference type="SMART" id="SM00979">
    <property type="entry name" value="TIFY"/>
    <property type="match status" value="1"/>
</dbReference>
<evidence type="ECO:0000313" key="4">
    <source>
        <dbReference type="Proteomes" id="UP001153076"/>
    </source>
</evidence>
<feature type="compositionally biased region" description="Polar residues" evidence="1">
    <location>
        <begin position="176"/>
        <end position="185"/>
    </location>
</feature>
<evidence type="ECO:0000256" key="1">
    <source>
        <dbReference type="SAM" id="MobiDB-lite"/>
    </source>
</evidence>
<keyword evidence="4" id="KW-1185">Reference proteome</keyword>
<dbReference type="PROSITE" id="PS51320">
    <property type="entry name" value="TIFY"/>
    <property type="match status" value="1"/>
</dbReference>
<dbReference type="EMBL" id="JAKOGI010000055">
    <property type="protein sequence ID" value="KAJ8446454.1"/>
    <property type="molecule type" value="Genomic_DNA"/>
</dbReference>
<sequence length="185" mass="20689">MGFNAAQFPNIQESNIVNLFPTPSCYRTANVPDLPIGQMTIFYSGKVNVYDGVPVDKMLMVRQTGKSRCRDTLRREKTGILSDILWKQQTDSIDNVSSCLSAYACSFYISRGKFRLKRKIESSSGLEMYLDHQMRMPVANSQPTQSNSSSPDQHEVFNTGYGFVDKQPKSPGLSVDLNSQGGQQQ</sequence>
<organism evidence="3 4">
    <name type="scientific">Carnegiea gigantea</name>
    <dbReference type="NCBI Taxonomy" id="171969"/>
    <lineage>
        <taxon>Eukaryota</taxon>
        <taxon>Viridiplantae</taxon>
        <taxon>Streptophyta</taxon>
        <taxon>Embryophyta</taxon>
        <taxon>Tracheophyta</taxon>
        <taxon>Spermatophyta</taxon>
        <taxon>Magnoliopsida</taxon>
        <taxon>eudicotyledons</taxon>
        <taxon>Gunneridae</taxon>
        <taxon>Pentapetalae</taxon>
        <taxon>Caryophyllales</taxon>
        <taxon>Cactineae</taxon>
        <taxon>Cactaceae</taxon>
        <taxon>Cactoideae</taxon>
        <taxon>Echinocereeae</taxon>
        <taxon>Carnegiea</taxon>
    </lineage>
</organism>
<protein>
    <recommendedName>
        <fullName evidence="2">Tify domain-containing protein</fullName>
    </recommendedName>
</protein>
<dbReference type="Proteomes" id="UP001153076">
    <property type="component" value="Unassembled WGS sequence"/>
</dbReference>
<feature type="region of interest" description="Disordered" evidence="1">
    <location>
        <begin position="139"/>
        <end position="185"/>
    </location>
</feature>
<gene>
    <name evidence="3" type="ORF">Cgig2_010076</name>
</gene>